<proteinExistence type="inferred from homology"/>
<comment type="caution">
    <text evidence="4">The sequence shown here is derived from an EMBL/GenBank/DDBJ whole genome shotgun (WGS) entry which is preliminary data.</text>
</comment>
<dbReference type="STRING" id="1656094.BFC18_14520"/>
<dbReference type="Gene3D" id="1.10.4190.10">
    <property type="entry name" value="Urease accessory protein UreF"/>
    <property type="match status" value="1"/>
</dbReference>
<dbReference type="PANTHER" id="PTHR33620:SF1">
    <property type="entry name" value="UREASE ACCESSORY PROTEIN F"/>
    <property type="match status" value="1"/>
</dbReference>
<dbReference type="HAMAP" id="MF_01385">
    <property type="entry name" value="UreF"/>
    <property type="match status" value="1"/>
</dbReference>
<comment type="function">
    <text evidence="3">Required for maturation of urease via the functional incorporation of the urease nickel metallocenter.</text>
</comment>
<accession>A0A1E7ZAE2</accession>
<reference evidence="4 5" key="1">
    <citation type="submission" date="2016-08" db="EMBL/GenBank/DDBJ databases">
        <authorList>
            <person name="Seilhamer J.J."/>
        </authorList>
    </citation>
    <scope>NUCLEOTIDE SEQUENCE [LARGE SCALE GENOMIC DNA]</scope>
    <source>
        <strain evidence="4 5">KCTC 42603</strain>
    </source>
</reference>
<gene>
    <name evidence="3" type="primary">ureF</name>
    <name evidence="4" type="ORF">BFC18_14520</name>
</gene>
<dbReference type="InterPro" id="IPR038277">
    <property type="entry name" value="UreF_sf"/>
</dbReference>
<name>A0A1E7ZAE2_9ALTE</name>
<comment type="subcellular location">
    <subcellularLocation>
        <location evidence="3">Cytoplasm</location>
    </subcellularLocation>
</comment>
<dbReference type="PIRSF" id="PIRSF009467">
    <property type="entry name" value="Ureas_acces_UreF"/>
    <property type="match status" value="1"/>
</dbReference>
<sequence length="232" mass="25322">MTMTDLSALQSARLLQLCSANLPVGGFSFSQGLEQAVERGWVNSAAALEEWLTVLLKSSVAHADVPMLKLQYEAISNNAADDFEHRDAWIAATRESEEILLAEQAMGKALKRLLKNLADKPEGSAADWVLTRNADCFISQFALAAHLFGLDLPACLSGYVWTLLDNQVAAGTKLIPLGQTDGQNLLFRLTRNIADTLDIAAQVAPENIGQSMPSMAMASAWHEQQYSRLFRS</sequence>
<keyword evidence="2 3" id="KW-0143">Chaperone</keyword>
<protein>
    <recommendedName>
        <fullName evidence="3">Urease accessory protein UreF</fullName>
    </recommendedName>
</protein>
<keyword evidence="1 3" id="KW-0996">Nickel insertion</keyword>
<dbReference type="GO" id="GO:0016151">
    <property type="term" value="F:nickel cation binding"/>
    <property type="evidence" value="ECO:0007669"/>
    <property type="project" value="UniProtKB-UniRule"/>
</dbReference>
<dbReference type="GO" id="GO:0005737">
    <property type="term" value="C:cytoplasm"/>
    <property type="evidence" value="ECO:0007669"/>
    <property type="project" value="UniProtKB-SubCell"/>
</dbReference>
<evidence type="ECO:0000256" key="2">
    <source>
        <dbReference type="ARBA" id="ARBA00023186"/>
    </source>
</evidence>
<dbReference type="OrthoDB" id="9798772at2"/>
<evidence type="ECO:0000313" key="4">
    <source>
        <dbReference type="EMBL" id="OFC70496.1"/>
    </source>
</evidence>
<dbReference type="PANTHER" id="PTHR33620">
    <property type="entry name" value="UREASE ACCESSORY PROTEIN F"/>
    <property type="match status" value="1"/>
</dbReference>
<evidence type="ECO:0000313" key="5">
    <source>
        <dbReference type="Proteomes" id="UP000175691"/>
    </source>
</evidence>
<dbReference type="Proteomes" id="UP000175691">
    <property type="component" value="Unassembled WGS sequence"/>
</dbReference>
<dbReference type="AlphaFoldDB" id="A0A1E7ZAE2"/>
<comment type="subunit">
    <text evidence="3">UreD, UreF and UreG form a complex that acts as a GTP-hydrolysis-dependent molecular chaperone, activating the urease apoprotein by helping to assemble the nickel containing metallocenter of UreC. The UreE protein probably delivers the nickel.</text>
</comment>
<evidence type="ECO:0000256" key="3">
    <source>
        <dbReference type="HAMAP-Rule" id="MF_01385"/>
    </source>
</evidence>
<keyword evidence="3" id="KW-0963">Cytoplasm</keyword>
<keyword evidence="5" id="KW-1185">Reference proteome</keyword>
<dbReference type="EMBL" id="MDHN01000029">
    <property type="protein sequence ID" value="OFC70496.1"/>
    <property type="molecule type" value="Genomic_DNA"/>
</dbReference>
<evidence type="ECO:0000256" key="1">
    <source>
        <dbReference type="ARBA" id="ARBA00022988"/>
    </source>
</evidence>
<dbReference type="InterPro" id="IPR002639">
    <property type="entry name" value="UreF"/>
</dbReference>
<comment type="similarity">
    <text evidence="3">Belongs to the UreF family.</text>
</comment>
<dbReference type="Pfam" id="PF01730">
    <property type="entry name" value="UreF"/>
    <property type="match status" value="1"/>
</dbReference>
<organism evidence="4 5">
    <name type="scientific">Alteromonas confluentis</name>
    <dbReference type="NCBI Taxonomy" id="1656094"/>
    <lineage>
        <taxon>Bacteria</taxon>
        <taxon>Pseudomonadati</taxon>
        <taxon>Pseudomonadota</taxon>
        <taxon>Gammaproteobacteria</taxon>
        <taxon>Alteromonadales</taxon>
        <taxon>Alteromonadaceae</taxon>
        <taxon>Alteromonas/Salinimonas group</taxon>
        <taxon>Alteromonas</taxon>
    </lineage>
</organism>